<dbReference type="Gene3D" id="2.40.30.200">
    <property type="match status" value="1"/>
</dbReference>
<proteinExistence type="predicted"/>
<gene>
    <name evidence="2" type="ORF">D1B31_16310</name>
</gene>
<dbReference type="OrthoDB" id="3078561at2"/>
<evidence type="ECO:0000259" key="1">
    <source>
        <dbReference type="Pfam" id="PF05709"/>
    </source>
</evidence>
<accession>A0A417YRG0</accession>
<name>A0A417YRG0_9BACI</name>
<dbReference type="InterPro" id="IPR008841">
    <property type="entry name" value="Siphovirus-type_tail_N"/>
</dbReference>
<feature type="domain" description="Siphovirus-type tail component RIFT-related" evidence="1">
    <location>
        <begin position="11"/>
        <end position="125"/>
    </location>
</feature>
<sequence>MITMDDKYRFEYFGFEPEAGYEDPITPMFERKTLLIPGKVGAWDFGIEEREKPFAFPLRIDERLHNDMQKKFDDFIAFWFDAFGKPRKVKIVRDYDPDKFYIVKIAAEILPERLPEEGNFILPLVANYPRRRFIESTENIGWDSDIPFESDISFDGEYEFQITAPQQLNIVNDGKLAIRPTIRITGATDTLTLSINGQSFSFGKITSPIDIRGEEYTVLVGGKSSFSAMNGDITKLILLPGDNLISVSGTNLNINISFTFHFEYL</sequence>
<reference evidence="2 3" key="1">
    <citation type="journal article" date="2017" name="Int. J. Syst. Evol. Microbiol.">
        <title>Bacillus notoginsengisoli sp. nov., a novel bacterium isolated from the rhizosphere of Panax notoginseng.</title>
        <authorList>
            <person name="Zhang M.Y."/>
            <person name="Cheng J."/>
            <person name="Cai Y."/>
            <person name="Zhang T.Y."/>
            <person name="Wu Y.Y."/>
            <person name="Manikprabhu D."/>
            <person name="Li W.J."/>
            <person name="Zhang Y.X."/>
        </authorList>
    </citation>
    <scope>NUCLEOTIDE SEQUENCE [LARGE SCALE GENOMIC DNA]</scope>
    <source>
        <strain evidence="2 3">JCM 30743</strain>
    </source>
</reference>
<evidence type="ECO:0000313" key="2">
    <source>
        <dbReference type="EMBL" id="RHW37326.1"/>
    </source>
</evidence>
<dbReference type="EMBL" id="QWEG01000010">
    <property type="protein sequence ID" value="RHW37326.1"/>
    <property type="molecule type" value="Genomic_DNA"/>
</dbReference>
<organism evidence="2 3">
    <name type="scientific">Neobacillus notoginsengisoli</name>
    <dbReference type="NCBI Taxonomy" id="1578198"/>
    <lineage>
        <taxon>Bacteria</taxon>
        <taxon>Bacillati</taxon>
        <taxon>Bacillota</taxon>
        <taxon>Bacilli</taxon>
        <taxon>Bacillales</taxon>
        <taxon>Bacillaceae</taxon>
        <taxon>Neobacillus</taxon>
    </lineage>
</organism>
<dbReference type="Proteomes" id="UP000284416">
    <property type="component" value="Unassembled WGS sequence"/>
</dbReference>
<comment type="caution">
    <text evidence="2">The sequence shown here is derived from an EMBL/GenBank/DDBJ whole genome shotgun (WGS) entry which is preliminary data.</text>
</comment>
<dbReference type="AlphaFoldDB" id="A0A417YRG0"/>
<dbReference type="Pfam" id="PF05709">
    <property type="entry name" value="Sipho_tail"/>
    <property type="match status" value="1"/>
</dbReference>
<protein>
    <submittedName>
        <fullName evidence="2">Phage tail family protein</fullName>
    </submittedName>
</protein>
<evidence type="ECO:0000313" key="3">
    <source>
        <dbReference type="Proteomes" id="UP000284416"/>
    </source>
</evidence>
<keyword evidence="3" id="KW-1185">Reference proteome</keyword>